<comment type="caution">
    <text evidence="2">The sequence shown here is derived from an EMBL/GenBank/DDBJ whole genome shotgun (WGS) entry which is preliminary data.</text>
</comment>
<protein>
    <submittedName>
        <fullName evidence="2">Transporter</fullName>
    </submittedName>
</protein>
<dbReference type="SUPFAM" id="SSF56935">
    <property type="entry name" value="Porins"/>
    <property type="match status" value="1"/>
</dbReference>
<evidence type="ECO:0000256" key="1">
    <source>
        <dbReference type="SAM" id="SignalP"/>
    </source>
</evidence>
<evidence type="ECO:0000313" key="2">
    <source>
        <dbReference type="EMBL" id="MCL1047943.1"/>
    </source>
</evidence>
<organism evidence="2 3">
    <name type="scientific">Shewanella electrodiphila</name>
    <dbReference type="NCBI Taxonomy" id="934143"/>
    <lineage>
        <taxon>Bacteria</taxon>
        <taxon>Pseudomonadati</taxon>
        <taxon>Pseudomonadota</taxon>
        <taxon>Gammaproteobacteria</taxon>
        <taxon>Alteromonadales</taxon>
        <taxon>Shewanellaceae</taxon>
        <taxon>Shewanella</taxon>
    </lineage>
</organism>
<evidence type="ECO:0000313" key="3">
    <source>
        <dbReference type="Proteomes" id="UP001202134"/>
    </source>
</evidence>
<gene>
    <name evidence="2" type="ORF">L2737_21830</name>
</gene>
<name>A0ABT0KVS2_9GAMM</name>
<dbReference type="Pfam" id="PF13557">
    <property type="entry name" value="Phenol_MetA_deg"/>
    <property type="match status" value="1"/>
</dbReference>
<accession>A0ABT0KVS2</accession>
<reference evidence="2 3" key="1">
    <citation type="submission" date="2022-01" db="EMBL/GenBank/DDBJ databases">
        <title>Whole genome-based taxonomy of the Shewanellaceae.</title>
        <authorList>
            <person name="Martin-Rodriguez A.J."/>
        </authorList>
    </citation>
    <scope>NUCLEOTIDE SEQUENCE [LARGE SCALE GENOMIC DNA]</scope>
    <source>
        <strain evidence="2 3">DSM 24955</strain>
    </source>
</reference>
<dbReference type="Proteomes" id="UP001202134">
    <property type="component" value="Unassembled WGS sequence"/>
</dbReference>
<feature type="chain" id="PRO_5046860426" evidence="1">
    <location>
        <begin position="26"/>
        <end position="327"/>
    </location>
</feature>
<dbReference type="InterPro" id="IPR025737">
    <property type="entry name" value="FApF"/>
</dbReference>
<dbReference type="EMBL" id="JAKIKU010000024">
    <property type="protein sequence ID" value="MCL1047943.1"/>
    <property type="molecule type" value="Genomic_DNA"/>
</dbReference>
<sequence>MSHNSYFGTIITIVAACTFSSLCHADLPLTIESLTTDKGRFKLDTTISYFNQNNSSLSSQGSNIIDLGNGNVVTIPNLPTEGIVNTDSVIGTVGLRYGISEAWEVGVKTNGLVLEQRQENEDKVSTQSDTRIQDVSLTTQYQLTKNHKILPDSLVFSELSLYDNTSGFEKETASSALVGSTVYTVNDPIALSLTGTYQYNNTRKVLSPPEGFPDQIDIGNIFSLSGSVAFAVNPDITLNTGVGWRMIEGDKFPNTEVDRARRTETSLNLGMAYALTERSNLTANLRADVSGDSGSTLSLGMTTKLGKLPPPISQQYRKNKEREILNN</sequence>
<dbReference type="RefSeq" id="WP_248957084.1">
    <property type="nucleotide sequence ID" value="NZ_JAKIKU010000024.1"/>
</dbReference>
<proteinExistence type="predicted"/>
<keyword evidence="3" id="KW-1185">Reference proteome</keyword>
<keyword evidence="1" id="KW-0732">Signal</keyword>
<feature type="signal peptide" evidence="1">
    <location>
        <begin position="1"/>
        <end position="25"/>
    </location>
</feature>